<name>X0YH06_9ZZZZ</name>
<proteinExistence type="predicted"/>
<keyword evidence="1" id="KW-0732">Signal</keyword>
<sequence length="175" mass="20045">MKIKKILNYITLFIAFILIFGFVLACNVEPPREVEWKIGEPIDFPNGLRLTLNKVWMEKQLDHPFIVISVMLENTTNETQEDGIGFSMPGSMFYVYDSEDNKFLSSGCLEGNTIFDEIYNLSPGENKKWPPGVKLTGNICCDVSGNTGDLMIELEYSEFLRTNVIYCYKLEDIKE</sequence>
<evidence type="ECO:0000256" key="1">
    <source>
        <dbReference type="ARBA" id="ARBA00022729"/>
    </source>
</evidence>
<dbReference type="InterPro" id="IPR029050">
    <property type="entry name" value="Immunoprotect_excell_Ig-like"/>
</dbReference>
<evidence type="ECO:0000313" key="2">
    <source>
        <dbReference type="EMBL" id="GAG55190.1"/>
    </source>
</evidence>
<comment type="caution">
    <text evidence="2">The sequence shown here is derived from an EMBL/GenBank/DDBJ whole genome shotgun (WGS) entry which is preliminary data.</text>
</comment>
<evidence type="ECO:0008006" key="3">
    <source>
        <dbReference type="Google" id="ProtNLM"/>
    </source>
</evidence>
<protein>
    <recommendedName>
        <fullName evidence="3">DUF4352 domain-containing protein</fullName>
    </recommendedName>
</protein>
<dbReference type="AlphaFoldDB" id="X0YH06"/>
<reference evidence="2" key="1">
    <citation type="journal article" date="2014" name="Front. Microbiol.">
        <title>High frequency of phylogenetically diverse reductive dehalogenase-homologous genes in deep subseafloor sedimentary metagenomes.</title>
        <authorList>
            <person name="Kawai M."/>
            <person name="Futagami T."/>
            <person name="Toyoda A."/>
            <person name="Takaki Y."/>
            <person name="Nishi S."/>
            <person name="Hori S."/>
            <person name="Arai W."/>
            <person name="Tsubouchi T."/>
            <person name="Morono Y."/>
            <person name="Uchiyama I."/>
            <person name="Ito T."/>
            <person name="Fujiyama A."/>
            <person name="Inagaki F."/>
            <person name="Takami H."/>
        </authorList>
    </citation>
    <scope>NUCLEOTIDE SEQUENCE</scope>
    <source>
        <strain evidence="2">Expedition CK06-06</strain>
    </source>
</reference>
<organism evidence="2">
    <name type="scientific">marine sediment metagenome</name>
    <dbReference type="NCBI Taxonomy" id="412755"/>
    <lineage>
        <taxon>unclassified sequences</taxon>
        <taxon>metagenomes</taxon>
        <taxon>ecological metagenomes</taxon>
    </lineage>
</organism>
<accession>X0YH06</accession>
<gene>
    <name evidence="2" type="ORF">S01H4_16497</name>
</gene>
<dbReference type="EMBL" id="BART01007237">
    <property type="protein sequence ID" value="GAG55190.1"/>
    <property type="molecule type" value="Genomic_DNA"/>
</dbReference>
<dbReference type="PROSITE" id="PS51257">
    <property type="entry name" value="PROKAR_LIPOPROTEIN"/>
    <property type="match status" value="1"/>
</dbReference>
<dbReference type="Gene3D" id="2.60.40.1240">
    <property type="match status" value="1"/>
</dbReference>